<dbReference type="PANTHER" id="PTHR47354:SF1">
    <property type="entry name" value="CARNITINE MONOOXYGENASE REDUCTASE SUBUNIT"/>
    <property type="match status" value="1"/>
</dbReference>
<dbReference type="InterPro" id="IPR050415">
    <property type="entry name" value="MRET"/>
</dbReference>
<dbReference type="PROSITE" id="PS51384">
    <property type="entry name" value="FAD_FR"/>
    <property type="match status" value="1"/>
</dbReference>
<protein>
    <submittedName>
        <fullName evidence="10">Phthalate 4,5-dioxygenase oxygenase reductase subunit</fullName>
    </submittedName>
</protein>
<dbReference type="Proteomes" id="UP000008372">
    <property type="component" value="Unassembled WGS sequence"/>
</dbReference>
<keyword evidence="6" id="KW-0411">Iron-sulfur</keyword>
<sequence>MKSNNDNEIFRLRVQSIENVAEDVIELVLVDELGNTLPKWEAGAHVDIILDDALVRQYSLMGDTNQRHQYKIAVLKEPASRGGSKRIHQLSLGDEIGVRGPRNQFNLIPAPSYLFIAGGIGITPILPMIKVAESQGADWSLAYGGRRRESMAYAEKLVAKYGERVRLYPFDELGHIPLQSEMSSNGNGALTYCCGPEPLLQAVEDLAADWPDGLLHLERFAPKEIIIDTPDKPVEVYLAQSDITLQVPADRSILDVITEAGIDVMVSCQEGTCGTCETFVLEGIPDHRDSVLTKSEQEAGKTMLVCVSRALSDRLVLDL</sequence>
<evidence type="ECO:0000259" key="8">
    <source>
        <dbReference type="PROSITE" id="PS51085"/>
    </source>
</evidence>
<dbReference type="Gene3D" id="3.40.50.80">
    <property type="entry name" value="Nucleotide-binding domain of ferredoxin-NADP reductase (FNR) module"/>
    <property type="match status" value="1"/>
</dbReference>
<dbReference type="InterPro" id="IPR001041">
    <property type="entry name" value="2Fe-2S_ferredoxin-type"/>
</dbReference>
<dbReference type="PROSITE" id="PS00197">
    <property type="entry name" value="2FE2S_FER_1"/>
    <property type="match status" value="1"/>
</dbReference>
<dbReference type="PROSITE" id="PS51085">
    <property type="entry name" value="2FE2S_FER_2"/>
    <property type="match status" value="1"/>
</dbReference>
<dbReference type="CDD" id="cd00207">
    <property type="entry name" value="fer2"/>
    <property type="match status" value="1"/>
</dbReference>
<keyword evidence="11" id="KW-1185">Reference proteome</keyword>
<evidence type="ECO:0000256" key="5">
    <source>
        <dbReference type="ARBA" id="ARBA00023004"/>
    </source>
</evidence>
<dbReference type="RefSeq" id="WP_008305318.1">
    <property type="nucleotide sequence ID" value="NZ_BAEK01000065.1"/>
</dbReference>
<evidence type="ECO:0000256" key="4">
    <source>
        <dbReference type="ARBA" id="ARBA00023002"/>
    </source>
</evidence>
<proteinExistence type="predicted"/>
<keyword evidence="1" id="KW-0285">Flavoprotein</keyword>
<name>A0ABQ0IAQ1_9ALTE</name>
<evidence type="ECO:0000256" key="2">
    <source>
        <dbReference type="ARBA" id="ARBA00022714"/>
    </source>
</evidence>
<dbReference type="SUPFAM" id="SSF63380">
    <property type="entry name" value="Riboflavin synthase domain-like"/>
    <property type="match status" value="1"/>
</dbReference>
<evidence type="ECO:0000313" key="10">
    <source>
        <dbReference type="EMBL" id="GAC06441.1"/>
    </source>
</evidence>
<dbReference type="PRINTS" id="PR00409">
    <property type="entry name" value="PHDIOXRDTASE"/>
</dbReference>
<dbReference type="CDD" id="cd06185">
    <property type="entry name" value="PDR_like"/>
    <property type="match status" value="1"/>
</dbReference>
<evidence type="ECO:0000256" key="7">
    <source>
        <dbReference type="ARBA" id="ARBA00023075"/>
    </source>
</evidence>
<dbReference type="SUPFAM" id="SSF52343">
    <property type="entry name" value="Ferredoxin reductase-like, C-terminal NADP-linked domain"/>
    <property type="match status" value="1"/>
</dbReference>
<dbReference type="Gene3D" id="2.40.30.10">
    <property type="entry name" value="Translation factors"/>
    <property type="match status" value="1"/>
</dbReference>
<keyword evidence="4" id="KW-0560">Oxidoreductase</keyword>
<reference evidence="10 11" key="1">
    <citation type="journal article" date="2014" name="Environ. Microbiol.">
        <title>Comparative genomics of the marine bacterial genus Glaciecola reveals the high degree of genomic diversity and genomic characteristic for cold adaptation.</title>
        <authorList>
            <person name="Qin Q.L."/>
            <person name="Xie B.B."/>
            <person name="Yu Y."/>
            <person name="Shu Y.L."/>
            <person name="Rong J.C."/>
            <person name="Zhang Y.J."/>
            <person name="Zhao D.L."/>
            <person name="Chen X.L."/>
            <person name="Zhang X.Y."/>
            <person name="Chen B."/>
            <person name="Zhou B.C."/>
            <person name="Zhang Y.Z."/>
        </authorList>
    </citation>
    <scope>NUCLEOTIDE SEQUENCE [LARGE SCALE GENOMIC DNA]</scope>
    <source>
        <strain evidence="10 11">NO2</strain>
    </source>
</reference>
<dbReference type="SUPFAM" id="SSF54292">
    <property type="entry name" value="2Fe-2S ferredoxin-like"/>
    <property type="match status" value="1"/>
</dbReference>
<gene>
    <name evidence="10" type="ORF">GAGA_3608</name>
</gene>
<dbReference type="InterPro" id="IPR036010">
    <property type="entry name" value="2Fe-2S_ferredoxin-like_sf"/>
</dbReference>
<organism evidence="10 11">
    <name type="scientific">Paraglaciecola agarilytica NO2</name>
    <dbReference type="NCBI Taxonomy" id="1125747"/>
    <lineage>
        <taxon>Bacteria</taxon>
        <taxon>Pseudomonadati</taxon>
        <taxon>Pseudomonadota</taxon>
        <taxon>Gammaproteobacteria</taxon>
        <taxon>Alteromonadales</taxon>
        <taxon>Alteromonadaceae</taxon>
        <taxon>Paraglaciecola</taxon>
    </lineage>
</organism>
<dbReference type="PANTHER" id="PTHR47354">
    <property type="entry name" value="NADH OXIDOREDUCTASE HCR"/>
    <property type="match status" value="1"/>
</dbReference>
<dbReference type="InterPro" id="IPR006058">
    <property type="entry name" value="2Fe2S_fd_BS"/>
</dbReference>
<dbReference type="InterPro" id="IPR039261">
    <property type="entry name" value="FNR_nucleotide-bd"/>
</dbReference>
<dbReference type="InterPro" id="IPR017927">
    <property type="entry name" value="FAD-bd_FR_type"/>
</dbReference>
<dbReference type="Pfam" id="PF00111">
    <property type="entry name" value="Fer2"/>
    <property type="match status" value="1"/>
</dbReference>
<feature type="domain" description="2Fe-2S ferredoxin-type" evidence="8">
    <location>
        <begin position="234"/>
        <end position="319"/>
    </location>
</feature>
<dbReference type="InterPro" id="IPR001433">
    <property type="entry name" value="OxRdtase_FAD/NAD-bd"/>
</dbReference>
<dbReference type="EMBL" id="BAEK01000065">
    <property type="protein sequence ID" value="GAC06441.1"/>
    <property type="molecule type" value="Genomic_DNA"/>
</dbReference>
<keyword evidence="2" id="KW-0001">2Fe-2S</keyword>
<keyword evidence="5" id="KW-0408">Iron</keyword>
<comment type="caution">
    <text evidence="10">The sequence shown here is derived from an EMBL/GenBank/DDBJ whole genome shotgun (WGS) entry which is preliminary data.</text>
</comment>
<evidence type="ECO:0000313" key="11">
    <source>
        <dbReference type="Proteomes" id="UP000008372"/>
    </source>
</evidence>
<keyword evidence="3" id="KW-0479">Metal-binding</keyword>
<evidence type="ECO:0000256" key="3">
    <source>
        <dbReference type="ARBA" id="ARBA00022723"/>
    </source>
</evidence>
<dbReference type="Pfam" id="PF00175">
    <property type="entry name" value="NAD_binding_1"/>
    <property type="match status" value="1"/>
</dbReference>
<evidence type="ECO:0000259" key="9">
    <source>
        <dbReference type="PROSITE" id="PS51384"/>
    </source>
</evidence>
<accession>A0ABQ0IAQ1</accession>
<keyword evidence="7" id="KW-0830">Ubiquinone</keyword>
<dbReference type="InterPro" id="IPR017938">
    <property type="entry name" value="Riboflavin_synthase-like_b-brl"/>
</dbReference>
<feature type="domain" description="FAD-binding FR-type" evidence="9">
    <location>
        <begin position="7"/>
        <end position="108"/>
    </location>
</feature>
<evidence type="ECO:0000256" key="6">
    <source>
        <dbReference type="ARBA" id="ARBA00023014"/>
    </source>
</evidence>
<evidence type="ECO:0000256" key="1">
    <source>
        <dbReference type="ARBA" id="ARBA00022630"/>
    </source>
</evidence>
<dbReference type="InterPro" id="IPR012675">
    <property type="entry name" value="Beta-grasp_dom_sf"/>
</dbReference>
<dbReference type="Gene3D" id="3.10.20.30">
    <property type="match status" value="1"/>
</dbReference>